<dbReference type="Gene3D" id="1.10.8.60">
    <property type="match status" value="1"/>
</dbReference>
<sequence length="558" mass="61967">FVVGFRIDNLKAKYKDYSGVLDHLEEVKADLVEDVEDFLRTQEEPSLLGVKIPTEAPFIKYEVNVVVDNSHTEGAPVIMETNPTYSNMFGRVEKKAQLGAIITDFTKIKAGSILKANGGYLVVDAEGVLRSPFVWDTLKRNLRNKETKIEEAAEQYAFLSSSALRPMSIPLDIKVVMIGRGQIFDLLHAYDENFKKIFKVRGDFDYETKIDDEAVTQCASFICKICNDENLGHCDKSGIAAIMEYGSRLAEDQEKLSLQFGKIANLLREANFWAKTEKSKYVTRKHVEKALEEKEYRSSLMENKIQEMIERGTIYIDTEGETVGQVNALSVYAYGEFSFGKPSRITAQTFMGDKGVINIEREAKLSGKTHDKGVLILSGYLGGKYGGSIPLSLSATLTFEQSYSFVEGDSASSTELFAILSSLSELPIEQGIAVTGSVNQRGEIQPIGGVNQKIEGFFDVCRAKGITGEQGVIIPKSNIKNLMLKPKVIEAVREGRFHIYPISSINEGVEILTGVEAGQRGKDGSFPDNTVNGKVQNKLKYLMREQARLKKEAEVEAE</sequence>
<feature type="coiled-coil region" evidence="3">
    <location>
        <begin position="135"/>
        <end position="162"/>
    </location>
</feature>
<dbReference type="InterPro" id="IPR041699">
    <property type="entry name" value="AAA_32"/>
</dbReference>
<reference evidence="5 6" key="1">
    <citation type="submission" date="2019-03" db="EMBL/GenBank/DDBJ databases">
        <title>Metabolic potential of uncultured bacteria and archaea associated with petroleum seepage in deep-sea sediments.</title>
        <authorList>
            <person name="Dong X."/>
            <person name="Hubert C."/>
        </authorList>
    </citation>
    <scope>NUCLEOTIDE SEQUENCE [LARGE SCALE GENOMIC DNA]</scope>
    <source>
        <strain evidence="5">E29_bin52</strain>
    </source>
</reference>
<comment type="similarity">
    <text evidence="2">Belongs to the peptidase S16 family.</text>
</comment>
<dbReference type="Proteomes" id="UP000319130">
    <property type="component" value="Unassembled WGS sequence"/>
</dbReference>
<accession>A0A523VYR7</accession>
<evidence type="ECO:0000259" key="4">
    <source>
        <dbReference type="PROSITE" id="PS51786"/>
    </source>
</evidence>
<feature type="active site" evidence="2">
    <location>
        <position position="453"/>
    </location>
</feature>
<dbReference type="GO" id="GO:0005524">
    <property type="term" value="F:ATP binding"/>
    <property type="evidence" value="ECO:0007669"/>
    <property type="project" value="InterPro"/>
</dbReference>
<dbReference type="Gene3D" id="3.40.50.300">
    <property type="entry name" value="P-loop containing nucleotide triphosphate hydrolases"/>
    <property type="match status" value="1"/>
</dbReference>
<dbReference type="GO" id="GO:0006508">
    <property type="term" value="P:proteolysis"/>
    <property type="evidence" value="ECO:0007669"/>
    <property type="project" value="UniProtKB-KW"/>
</dbReference>
<dbReference type="AlphaFoldDB" id="A0A523VYR7"/>
<name>A0A523VYR7_UNCAE</name>
<keyword evidence="2" id="KW-0720">Serine protease</keyword>
<evidence type="ECO:0000256" key="2">
    <source>
        <dbReference type="PROSITE-ProRule" id="PRU01122"/>
    </source>
</evidence>
<keyword evidence="2" id="KW-0378">Hydrolase</keyword>
<feature type="domain" description="Lon proteolytic" evidence="4">
    <location>
        <begin position="320"/>
        <end position="515"/>
    </location>
</feature>
<dbReference type="Pfam" id="PF13654">
    <property type="entry name" value="AAA_32"/>
    <property type="match status" value="1"/>
</dbReference>
<dbReference type="InterPro" id="IPR008269">
    <property type="entry name" value="Lon_proteolytic"/>
</dbReference>
<dbReference type="InterPro" id="IPR020568">
    <property type="entry name" value="Ribosomal_Su5_D2-typ_SF"/>
</dbReference>
<dbReference type="Pfam" id="PF20436">
    <property type="entry name" value="LonB_AAA-LID"/>
    <property type="match status" value="1"/>
</dbReference>
<organism evidence="5 6">
    <name type="scientific">Aerophobetes bacterium</name>
    <dbReference type="NCBI Taxonomy" id="2030807"/>
    <lineage>
        <taxon>Bacteria</taxon>
        <taxon>Candidatus Aerophobota</taxon>
    </lineage>
</organism>
<dbReference type="InterPro" id="IPR027417">
    <property type="entry name" value="P-loop_NTPase"/>
</dbReference>
<dbReference type="SUPFAM" id="SSF54211">
    <property type="entry name" value="Ribosomal protein S5 domain 2-like"/>
    <property type="match status" value="1"/>
</dbReference>
<keyword evidence="1 2" id="KW-0645">Protease</keyword>
<dbReference type="GO" id="GO:0030163">
    <property type="term" value="P:protein catabolic process"/>
    <property type="evidence" value="ECO:0007669"/>
    <property type="project" value="InterPro"/>
</dbReference>
<dbReference type="InterPro" id="IPR027065">
    <property type="entry name" value="Lon_Prtase"/>
</dbReference>
<dbReference type="PROSITE" id="PS51786">
    <property type="entry name" value="LON_PROTEOLYTIC"/>
    <property type="match status" value="1"/>
</dbReference>
<dbReference type="InterPro" id="IPR014721">
    <property type="entry name" value="Ribsml_uS5_D2-typ_fold_subgr"/>
</dbReference>
<evidence type="ECO:0000256" key="1">
    <source>
        <dbReference type="ARBA" id="ARBA00022670"/>
    </source>
</evidence>
<dbReference type="EMBL" id="SOIZ01000328">
    <property type="protein sequence ID" value="TET59933.1"/>
    <property type="molecule type" value="Genomic_DNA"/>
</dbReference>
<dbReference type="Gene3D" id="3.30.230.10">
    <property type="match status" value="1"/>
</dbReference>
<protein>
    <recommendedName>
        <fullName evidence="2">endopeptidase La</fullName>
        <ecNumber evidence="2">3.4.21.53</ecNumber>
    </recommendedName>
</protein>
<dbReference type="PRINTS" id="PR00830">
    <property type="entry name" value="ENDOLAPTASE"/>
</dbReference>
<dbReference type="EC" id="3.4.21.53" evidence="2"/>
<feature type="active site" evidence="2">
    <location>
        <position position="410"/>
    </location>
</feature>
<feature type="non-terminal residue" evidence="5">
    <location>
        <position position="1"/>
    </location>
</feature>
<evidence type="ECO:0000313" key="6">
    <source>
        <dbReference type="Proteomes" id="UP000319130"/>
    </source>
</evidence>
<dbReference type="GO" id="GO:0004252">
    <property type="term" value="F:serine-type endopeptidase activity"/>
    <property type="evidence" value="ECO:0007669"/>
    <property type="project" value="UniProtKB-UniRule"/>
</dbReference>
<proteinExistence type="inferred from homology"/>
<comment type="catalytic activity">
    <reaction evidence="2">
        <text>Hydrolysis of proteins in presence of ATP.</text>
        <dbReference type="EC" id="3.4.21.53"/>
    </reaction>
</comment>
<dbReference type="InterPro" id="IPR046843">
    <property type="entry name" value="LonB_AAA-LID"/>
</dbReference>
<gene>
    <name evidence="5" type="ORF">E3J48_07265</name>
</gene>
<dbReference type="PANTHER" id="PTHR10046">
    <property type="entry name" value="ATP DEPENDENT LON PROTEASE FAMILY MEMBER"/>
    <property type="match status" value="1"/>
</dbReference>
<dbReference type="GO" id="GO:0004176">
    <property type="term" value="F:ATP-dependent peptidase activity"/>
    <property type="evidence" value="ECO:0007669"/>
    <property type="project" value="UniProtKB-UniRule"/>
</dbReference>
<keyword evidence="3" id="KW-0175">Coiled coil</keyword>
<evidence type="ECO:0000313" key="5">
    <source>
        <dbReference type="EMBL" id="TET59933.1"/>
    </source>
</evidence>
<feature type="coiled-coil region" evidence="3">
    <location>
        <begin position="7"/>
        <end position="41"/>
    </location>
</feature>
<comment type="caution">
    <text evidence="5">The sequence shown here is derived from an EMBL/GenBank/DDBJ whole genome shotgun (WGS) entry which is preliminary data.</text>
</comment>
<dbReference type="Pfam" id="PF05362">
    <property type="entry name" value="Lon_C"/>
    <property type="match status" value="1"/>
</dbReference>
<evidence type="ECO:0000256" key="3">
    <source>
        <dbReference type="SAM" id="Coils"/>
    </source>
</evidence>